<name>A0A7Y7B888_STRMO</name>
<evidence type="ECO:0000313" key="2">
    <source>
        <dbReference type="EMBL" id="NVK80396.1"/>
    </source>
</evidence>
<protein>
    <submittedName>
        <fullName evidence="2">Uncharacterized protein</fullName>
    </submittedName>
</protein>
<accession>A0A7Y7B888</accession>
<gene>
    <name evidence="2" type="ORF">HG542_22445</name>
</gene>
<dbReference type="AlphaFoldDB" id="A0A7Y7B888"/>
<organism evidence="2 3">
    <name type="scientific">Streptomyces morookaense</name>
    <name type="common">Streptoverticillium morookaense</name>
    <dbReference type="NCBI Taxonomy" id="1970"/>
    <lineage>
        <taxon>Bacteria</taxon>
        <taxon>Bacillati</taxon>
        <taxon>Actinomycetota</taxon>
        <taxon>Actinomycetes</taxon>
        <taxon>Kitasatosporales</taxon>
        <taxon>Streptomycetaceae</taxon>
        <taxon>Streptomyces</taxon>
    </lineage>
</organism>
<evidence type="ECO:0000313" key="3">
    <source>
        <dbReference type="Proteomes" id="UP000587462"/>
    </source>
</evidence>
<sequence length="122" mass="13376">MPIEITPRPINTAERAILEKLLSVDFVGVEELRLQIDFCEVTGIWGQDSVSVDLRTSDSSPQSPAGTGPIPVRTSVLGESGSLEGEILIWVTDGYLSALEYAWYGETMPRELPPAERVTIDE</sequence>
<keyword evidence="3" id="KW-1185">Reference proteome</keyword>
<dbReference type="EMBL" id="JABBXF010000053">
    <property type="protein sequence ID" value="NVK80396.1"/>
    <property type="molecule type" value="Genomic_DNA"/>
</dbReference>
<dbReference type="Proteomes" id="UP000587462">
    <property type="component" value="Unassembled WGS sequence"/>
</dbReference>
<evidence type="ECO:0000256" key="1">
    <source>
        <dbReference type="SAM" id="MobiDB-lite"/>
    </source>
</evidence>
<reference evidence="2 3" key="1">
    <citation type="submission" date="2020-04" db="EMBL/GenBank/DDBJ databases">
        <title>Draft Genome Sequence of Streptomyces morookaense DSM 40503, an 8-azaguanine-producing strain.</title>
        <authorList>
            <person name="Qi J."/>
            <person name="Gao J.-M."/>
        </authorList>
    </citation>
    <scope>NUCLEOTIDE SEQUENCE [LARGE SCALE GENOMIC DNA]</scope>
    <source>
        <strain evidence="2 3">DSM 40503</strain>
    </source>
</reference>
<proteinExistence type="predicted"/>
<feature type="region of interest" description="Disordered" evidence="1">
    <location>
        <begin position="53"/>
        <end position="75"/>
    </location>
</feature>
<dbReference type="RefSeq" id="WP_171084262.1">
    <property type="nucleotide sequence ID" value="NZ_BNBU01000002.1"/>
</dbReference>
<comment type="caution">
    <text evidence="2">The sequence shown here is derived from an EMBL/GenBank/DDBJ whole genome shotgun (WGS) entry which is preliminary data.</text>
</comment>